<dbReference type="EMBL" id="JAVYJV010000020">
    <property type="protein sequence ID" value="KAK4343609.1"/>
    <property type="molecule type" value="Genomic_DNA"/>
</dbReference>
<evidence type="ECO:0000313" key="5">
    <source>
        <dbReference type="Proteomes" id="UP001291623"/>
    </source>
</evidence>
<comment type="caution">
    <text evidence="3">The sequence shown here is derived from an EMBL/GenBank/DDBJ whole genome shotgun (WGS) entry which is preliminary data.</text>
</comment>
<gene>
    <name evidence="2" type="ORF">RND71_036701</name>
    <name evidence="3" type="ORF">RND71_036702</name>
    <name evidence="4" type="ORF">RND71_036703</name>
</gene>
<dbReference type="EMBL" id="JAVYJV010000020">
    <property type="protein sequence ID" value="KAK4343607.1"/>
    <property type="molecule type" value="Genomic_DNA"/>
</dbReference>
<feature type="signal peptide" evidence="1">
    <location>
        <begin position="1"/>
        <end position="28"/>
    </location>
</feature>
<organism evidence="3 5">
    <name type="scientific">Anisodus tanguticus</name>
    <dbReference type="NCBI Taxonomy" id="243964"/>
    <lineage>
        <taxon>Eukaryota</taxon>
        <taxon>Viridiplantae</taxon>
        <taxon>Streptophyta</taxon>
        <taxon>Embryophyta</taxon>
        <taxon>Tracheophyta</taxon>
        <taxon>Spermatophyta</taxon>
        <taxon>Magnoliopsida</taxon>
        <taxon>eudicotyledons</taxon>
        <taxon>Gunneridae</taxon>
        <taxon>Pentapetalae</taxon>
        <taxon>asterids</taxon>
        <taxon>lamiids</taxon>
        <taxon>Solanales</taxon>
        <taxon>Solanaceae</taxon>
        <taxon>Solanoideae</taxon>
        <taxon>Hyoscyameae</taxon>
        <taxon>Anisodus</taxon>
    </lineage>
</organism>
<sequence>MALRKTSITLFSMIFIMLFTIGMQSAEGLILIGEPCTTFKDCTHSCAHGMIYYCSNGHCGCDNKEEAISKTATRVIRKLL</sequence>
<dbReference type="EMBL" id="JAVYJV010000020">
    <property type="protein sequence ID" value="KAK4343608.1"/>
    <property type="molecule type" value="Genomic_DNA"/>
</dbReference>
<accession>A0AAE1R2C0</accession>
<evidence type="ECO:0000313" key="2">
    <source>
        <dbReference type="EMBL" id="KAK4343607.1"/>
    </source>
</evidence>
<evidence type="ECO:0000256" key="1">
    <source>
        <dbReference type="SAM" id="SignalP"/>
    </source>
</evidence>
<dbReference type="AlphaFoldDB" id="A0AAE1R2C0"/>
<proteinExistence type="predicted"/>
<reference evidence="3" key="1">
    <citation type="submission" date="2023-12" db="EMBL/GenBank/DDBJ databases">
        <title>Genome assembly of Anisodus tanguticus.</title>
        <authorList>
            <person name="Wang Y.-J."/>
        </authorList>
    </citation>
    <scope>NUCLEOTIDE SEQUENCE</scope>
    <source>
        <strain evidence="3">KB-2021</strain>
        <tissue evidence="3">Leaf</tissue>
    </source>
</reference>
<keyword evidence="5" id="KW-1185">Reference proteome</keyword>
<evidence type="ECO:0000313" key="4">
    <source>
        <dbReference type="EMBL" id="KAK4343609.1"/>
    </source>
</evidence>
<protein>
    <submittedName>
        <fullName evidence="3">Uncharacterized protein</fullName>
    </submittedName>
</protein>
<keyword evidence="1" id="KW-0732">Signal</keyword>
<evidence type="ECO:0000313" key="3">
    <source>
        <dbReference type="EMBL" id="KAK4343608.1"/>
    </source>
</evidence>
<feature type="chain" id="PRO_5042442970" evidence="1">
    <location>
        <begin position="29"/>
        <end position="80"/>
    </location>
</feature>
<dbReference type="Proteomes" id="UP001291623">
    <property type="component" value="Unassembled WGS sequence"/>
</dbReference>
<name>A0AAE1R2C0_9SOLA</name>